<keyword evidence="4 6" id="KW-1133">Transmembrane helix</keyword>
<keyword evidence="5 6" id="KW-0472">Membrane</keyword>
<keyword evidence="2" id="KW-1003">Cell membrane</keyword>
<feature type="transmembrane region" description="Helical" evidence="6">
    <location>
        <begin position="100"/>
        <end position="118"/>
    </location>
</feature>
<dbReference type="PANTHER" id="PTHR30509">
    <property type="entry name" value="P-HYDROXYBENZOIC ACID EFFLUX PUMP SUBUNIT-RELATED"/>
    <property type="match status" value="1"/>
</dbReference>
<dbReference type="EMBL" id="DVJS01000038">
    <property type="protein sequence ID" value="HIS96674.1"/>
    <property type="molecule type" value="Genomic_DNA"/>
</dbReference>
<evidence type="ECO:0000256" key="6">
    <source>
        <dbReference type="SAM" id="Phobius"/>
    </source>
</evidence>
<dbReference type="GO" id="GO:0005886">
    <property type="term" value="C:plasma membrane"/>
    <property type="evidence" value="ECO:0007669"/>
    <property type="project" value="UniProtKB-SubCell"/>
</dbReference>
<name>A0A9D1G4Q9_9FIRM</name>
<comment type="subcellular location">
    <subcellularLocation>
        <location evidence="1">Cell membrane</location>
        <topology evidence="1">Multi-pass membrane protein</topology>
    </subcellularLocation>
</comment>
<evidence type="ECO:0000256" key="2">
    <source>
        <dbReference type="ARBA" id="ARBA00022475"/>
    </source>
</evidence>
<evidence type="ECO:0000256" key="1">
    <source>
        <dbReference type="ARBA" id="ARBA00004651"/>
    </source>
</evidence>
<dbReference type="InterPro" id="IPR010343">
    <property type="entry name" value="ArAE_1"/>
</dbReference>
<accession>A0A9D1G4Q9</accession>
<dbReference type="Pfam" id="PF06081">
    <property type="entry name" value="ArAE_1"/>
    <property type="match status" value="1"/>
</dbReference>
<gene>
    <name evidence="7" type="ORF">IAD42_01715</name>
</gene>
<evidence type="ECO:0000256" key="4">
    <source>
        <dbReference type="ARBA" id="ARBA00022989"/>
    </source>
</evidence>
<feature type="transmembrane region" description="Helical" evidence="6">
    <location>
        <begin position="69"/>
        <end position="88"/>
    </location>
</feature>
<comment type="caution">
    <text evidence="7">The sequence shown here is derived from an EMBL/GenBank/DDBJ whole genome shotgun (WGS) entry which is preliminary data.</text>
</comment>
<feature type="transmembrane region" description="Helical" evidence="6">
    <location>
        <begin position="124"/>
        <end position="141"/>
    </location>
</feature>
<evidence type="ECO:0000256" key="5">
    <source>
        <dbReference type="ARBA" id="ARBA00023136"/>
    </source>
</evidence>
<evidence type="ECO:0000313" key="7">
    <source>
        <dbReference type="EMBL" id="HIS96674.1"/>
    </source>
</evidence>
<dbReference type="AlphaFoldDB" id="A0A9D1G4Q9"/>
<organism evidence="7 8">
    <name type="scientific">Candidatus Scatomorpha pullistercoris</name>
    <dbReference type="NCBI Taxonomy" id="2840929"/>
    <lineage>
        <taxon>Bacteria</taxon>
        <taxon>Bacillati</taxon>
        <taxon>Bacillota</taxon>
        <taxon>Clostridia</taxon>
        <taxon>Eubacteriales</taxon>
        <taxon>Candidatus Scatomorpha</taxon>
    </lineage>
</organism>
<sequence>MKRWRDILFDNGFEEHYHIHIGMRIIKTALAVFICGLLGVLRGEMTFFAMIAAVMCVQKSTEMTLKNSFNRFVGTAIGGVFGVALLFAETQIHMQRWMPLYIFVCSFMMIPIIVTALALHKPTVAGFSCIVFLSISVYHVGDASPYTYALNRLLDTTIGIIVALLVNLVMPGAAPIKPPEEAAKK</sequence>
<evidence type="ECO:0000313" key="8">
    <source>
        <dbReference type="Proteomes" id="UP000886876"/>
    </source>
</evidence>
<proteinExistence type="predicted"/>
<reference evidence="7" key="1">
    <citation type="submission" date="2020-10" db="EMBL/GenBank/DDBJ databases">
        <authorList>
            <person name="Gilroy R."/>
        </authorList>
    </citation>
    <scope>NUCLEOTIDE SEQUENCE</scope>
    <source>
        <strain evidence="7">ChiHecec3B27-6122</strain>
    </source>
</reference>
<dbReference type="PANTHER" id="PTHR30509:SF9">
    <property type="entry name" value="MULTIDRUG RESISTANCE PROTEIN MDTO"/>
    <property type="match status" value="1"/>
</dbReference>
<dbReference type="Proteomes" id="UP000886876">
    <property type="component" value="Unassembled WGS sequence"/>
</dbReference>
<feature type="transmembrane region" description="Helical" evidence="6">
    <location>
        <begin position="153"/>
        <end position="174"/>
    </location>
</feature>
<keyword evidence="3 6" id="KW-0812">Transmembrane</keyword>
<reference evidence="7" key="2">
    <citation type="journal article" date="2021" name="PeerJ">
        <title>Extensive microbial diversity within the chicken gut microbiome revealed by metagenomics and culture.</title>
        <authorList>
            <person name="Gilroy R."/>
            <person name="Ravi A."/>
            <person name="Getino M."/>
            <person name="Pursley I."/>
            <person name="Horton D.L."/>
            <person name="Alikhan N.F."/>
            <person name="Baker D."/>
            <person name="Gharbi K."/>
            <person name="Hall N."/>
            <person name="Watson M."/>
            <person name="Adriaenssens E.M."/>
            <person name="Foster-Nyarko E."/>
            <person name="Jarju S."/>
            <person name="Secka A."/>
            <person name="Antonio M."/>
            <person name="Oren A."/>
            <person name="Chaudhuri R.R."/>
            <person name="La Ragione R."/>
            <person name="Hildebrand F."/>
            <person name="Pallen M.J."/>
        </authorList>
    </citation>
    <scope>NUCLEOTIDE SEQUENCE</scope>
    <source>
        <strain evidence="7">ChiHecec3B27-6122</strain>
    </source>
</reference>
<evidence type="ECO:0000256" key="3">
    <source>
        <dbReference type="ARBA" id="ARBA00022692"/>
    </source>
</evidence>
<protein>
    <submittedName>
        <fullName evidence="7">FUSC family protein</fullName>
    </submittedName>
</protein>